<accession>A0ABX1TUV7</accession>
<sequence length="173" mass="18395">MRRVLAVVAGSSLAAALLADDAAPAASAFSAASAGPQLGDCVIFSEGGAGRLLKAPTYWLKGSIAALSRQRWQLDRCPHIGKPAAAHTVADHARLAAAMPCVEPASVSVVDTLPREVEVTRVQVLVAEWETPWSHQHGTTGWLFRGQFLEQTLRKGALIDMDAAWLEGCEGER</sequence>
<keyword evidence="3" id="KW-1185">Reference proteome</keyword>
<reference evidence="2 3" key="1">
    <citation type="submission" date="2019-03" db="EMBL/GenBank/DDBJ databases">
        <title>Metabolic reconstructions from genomes of highly enriched 'Candidatus Accumulibacter' and 'Candidatus Competibacter' bioreactor populations.</title>
        <authorList>
            <person name="Annavajhala M.K."/>
            <person name="Welles L."/>
            <person name="Abbas B."/>
            <person name="Sorokin D."/>
            <person name="Park H."/>
            <person name="Van Loosdrecht M."/>
            <person name="Chandran K."/>
        </authorList>
    </citation>
    <scope>NUCLEOTIDE SEQUENCE [LARGE SCALE GENOMIC DNA]</scope>
    <source>
        <strain evidence="2 3">SBR_S</strain>
    </source>
</reference>
<feature type="signal peptide" evidence="1">
    <location>
        <begin position="1"/>
        <end position="19"/>
    </location>
</feature>
<keyword evidence="1" id="KW-0732">Signal</keyword>
<evidence type="ECO:0000313" key="2">
    <source>
        <dbReference type="EMBL" id="NMQ28061.1"/>
    </source>
</evidence>
<evidence type="ECO:0000313" key="3">
    <source>
        <dbReference type="Proteomes" id="UP000749010"/>
    </source>
</evidence>
<protein>
    <submittedName>
        <fullName evidence="2">Uncharacterized protein</fullName>
    </submittedName>
</protein>
<comment type="caution">
    <text evidence="2">The sequence shown here is derived from an EMBL/GenBank/DDBJ whole genome shotgun (WGS) entry which is preliminary data.</text>
</comment>
<name>A0ABX1TUV7_9PROT</name>
<proteinExistence type="predicted"/>
<gene>
    <name evidence="2" type="ORF">E4Q23_09985</name>
</gene>
<dbReference type="RefSeq" id="WP_169066511.1">
    <property type="nucleotide sequence ID" value="NZ_SPMY01000025.1"/>
</dbReference>
<feature type="chain" id="PRO_5045185590" evidence="1">
    <location>
        <begin position="20"/>
        <end position="173"/>
    </location>
</feature>
<evidence type="ECO:0000256" key="1">
    <source>
        <dbReference type="SAM" id="SignalP"/>
    </source>
</evidence>
<dbReference type="EMBL" id="SPMY01000025">
    <property type="protein sequence ID" value="NMQ28061.1"/>
    <property type="molecule type" value="Genomic_DNA"/>
</dbReference>
<organism evidence="2 3">
    <name type="scientific">Candidatus Accumulibacter phosphatis</name>
    <dbReference type="NCBI Taxonomy" id="327160"/>
    <lineage>
        <taxon>Bacteria</taxon>
        <taxon>Pseudomonadati</taxon>
        <taxon>Pseudomonadota</taxon>
        <taxon>Betaproteobacteria</taxon>
        <taxon>Candidatus Accumulibacter</taxon>
    </lineage>
</organism>
<dbReference type="Proteomes" id="UP000749010">
    <property type="component" value="Unassembled WGS sequence"/>
</dbReference>